<dbReference type="InterPro" id="IPR003838">
    <property type="entry name" value="ABC3_permease_C"/>
</dbReference>
<feature type="transmembrane region" description="Helical" evidence="6">
    <location>
        <begin position="276"/>
        <end position="297"/>
    </location>
</feature>
<keyword evidence="10" id="KW-1185">Reference proteome</keyword>
<evidence type="ECO:0000313" key="10">
    <source>
        <dbReference type="Proteomes" id="UP000265926"/>
    </source>
</evidence>
<evidence type="ECO:0000256" key="2">
    <source>
        <dbReference type="ARBA" id="ARBA00022475"/>
    </source>
</evidence>
<feature type="transmembrane region" description="Helical" evidence="6">
    <location>
        <begin position="331"/>
        <end position="352"/>
    </location>
</feature>
<keyword evidence="5 6" id="KW-0472">Membrane</keyword>
<keyword evidence="4 6" id="KW-1133">Transmembrane helix</keyword>
<sequence length="772" mass="87124">MRNHSIKAFLKFLSKNKLYGFVTILGFAISLTFVLLLSVYIKQELSVDQFHKNKDRIYRLYREKSAQFSAPTGEFVKNQNPEVEAYTRISIMNGSVVFPEGKQLRINYLLADSSFFTMFSFRLLEGDPKTVLETKDKAVLSESFAKKVFGSQNPVGQTFTLQNKPFIVSGIIEDVSQKTTFEKFDVIVSFDKLAEFWNYPELLTSNNNSSFSIYFLAKAGTDLPSKAPVVFEQFKKDYWMYKEGFAKELKFEPLTEVYFSNSGGGGTIRQNSKTTVFLFGGVALLILVIAIINYINLTVAQSGTRSKEIAIKKLIGSSKGALVFQQISESVFLSFFSAIVACLLALLVEPFFNRQMDTNLNLIQQFSNNFLLVSLLIIVLTGFVSGIVPALVVNRFNPVEVVKGSFTFKSRTRYSKILIAFQYIVAIVLLVSTLVITKQSDFMQNYNMKFATDNLFWMDNTIEAGQKAAFRAGLKSIPGVEEVSYCRGMPIDGGNNQSFTFEDKPFSFQEFYGDSLYLKIFGFEIESTQNAYSKNGVWINRTTVNTMHLGDNPATVKFYDADLPVLGIVEDFNFRSLHTKVGPAIIRQLDDTASPWSIVVKLNSANLVETVRRIKETQAEFTGGKPMESGFIDSEVDQWYTAEVRRSKLIGAFSVLSIIISSMGIFAMSLYYIQQKIKEIGVRKVNGAKVSEILAMLNKDFVKWVAIAFVIACPIAYYAMHKWLENFAYKTTLSWWIFALAGLMALGIALLTVSWQSWRAATRNPVEALRYE</sequence>
<dbReference type="RefSeq" id="WP_119437970.1">
    <property type="nucleotide sequence ID" value="NZ_QWGR01000005.1"/>
</dbReference>
<comment type="caution">
    <text evidence="9">The sequence shown here is derived from an EMBL/GenBank/DDBJ whole genome shotgun (WGS) entry which is preliminary data.</text>
</comment>
<dbReference type="PANTHER" id="PTHR30572:SF18">
    <property type="entry name" value="ABC-TYPE MACROLIDE FAMILY EXPORT SYSTEM PERMEASE COMPONENT 2"/>
    <property type="match status" value="1"/>
</dbReference>
<feature type="domain" description="ABC3 transporter permease C-terminal" evidence="7">
    <location>
        <begin position="652"/>
        <end position="765"/>
    </location>
</feature>
<evidence type="ECO:0000256" key="6">
    <source>
        <dbReference type="SAM" id="Phobius"/>
    </source>
</evidence>
<organism evidence="9 10">
    <name type="scientific">Maribellus luteus</name>
    <dbReference type="NCBI Taxonomy" id="2305463"/>
    <lineage>
        <taxon>Bacteria</taxon>
        <taxon>Pseudomonadati</taxon>
        <taxon>Bacteroidota</taxon>
        <taxon>Bacteroidia</taxon>
        <taxon>Marinilabiliales</taxon>
        <taxon>Prolixibacteraceae</taxon>
        <taxon>Maribellus</taxon>
    </lineage>
</organism>
<dbReference type="PANTHER" id="PTHR30572">
    <property type="entry name" value="MEMBRANE COMPONENT OF TRANSPORTER-RELATED"/>
    <property type="match status" value="1"/>
</dbReference>
<dbReference type="GO" id="GO:0022857">
    <property type="term" value="F:transmembrane transporter activity"/>
    <property type="evidence" value="ECO:0007669"/>
    <property type="project" value="TreeGrafter"/>
</dbReference>
<reference evidence="9 10" key="1">
    <citation type="submission" date="2018-08" db="EMBL/GenBank/DDBJ databases">
        <title>Pallidiluteibacterium maritimus gen. nov., sp. nov., isolated from coastal sediment.</title>
        <authorList>
            <person name="Zhou L.Y."/>
        </authorList>
    </citation>
    <scope>NUCLEOTIDE SEQUENCE [LARGE SCALE GENOMIC DNA]</scope>
    <source>
        <strain evidence="9 10">XSD2</strain>
    </source>
</reference>
<feature type="transmembrane region" description="Helical" evidence="6">
    <location>
        <begin position="733"/>
        <end position="753"/>
    </location>
</feature>
<feature type="transmembrane region" description="Helical" evidence="6">
    <location>
        <begin position="649"/>
        <end position="673"/>
    </location>
</feature>
<evidence type="ECO:0000256" key="5">
    <source>
        <dbReference type="ARBA" id="ARBA00023136"/>
    </source>
</evidence>
<feature type="domain" description="MacB-like periplasmic core" evidence="8">
    <location>
        <begin position="21"/>
        <end position="223"/>
    </location>
</feature>
<dbReference type="GO" id="GO:0005886">
    <property type="term" value="C:plasma membrane"/>
    <property type="evidence" value="ECO:0007669"/>
    <property type="project" value="UniProtKB-SubCell"/>
</dbReference>
<accession>A0A399SZV8</accession>
<evidence type="ECO:0000256" key="4">
    <source>
        <dbReference type="ARBA" id="ARBA00022989"/>
    </source>
</evidence>
<protein>
    <submittedName>
        <fullName evidence="9">ABC transporter permease</fullName>
    </submittedName>
</protein>
<keyword evidence="2" id="KW-1003">Cell membrane</keyword>
<dbReference type="Proteomes" id="UP000265926">
    <property type="component" value="Unassembled WGS sequence"/>
</dbReference>
<evidence type="ECO:0000256" key="3">
    <source>
        <dbReference type="ARBA" id="ARBA00022692"/>
    </source>
</evidence>
<keyword evidence="3 6" id="KW-0812">Transmembrane</keyword>
<feature type="transmembrane region" description="Helical" evidence="6">
    <location>
        <begin position="701"/>
        <end position="721"/>
    </location>
</feature>
<feature type="transmembrane region" description="Helical" evidence="6">
    <location>
        <begin position="372"/>
        <end position="393"/>
    </location>
</feature>
<feature type="transmembrane region" description="Helical" evidence="6">
    <location>
        <begin position="21"/>
        <end position="41"/>
    </location>
</feature>
<dbReference type="InterPro" id="IPR050250">
    <property type="entry name" value="Macrolide_Exporter_MacB"/>
</dbReference>
<evidence type="ECO:0000259" key="7">
    <source>
        <dbReference type="Pfam" id="PF02687"/>
    </source>
</evidence>
<evidence type="ECO:0000259" key="8">
    <source>
        <dbReference type="Pfam" id="PF12704"/>
    </source>
</evidence>
<dbReference type="AlphaFoldDB" id="A0A399SZV8"/>
<dbReference type="Pfam" id="PF02687">
    <property type="entry name" value="FtsX"/>
    <property type="match status" value="2"/>
</dbReference>
<evidence type="ECO:0000313" key="9">
    <source>
        <dbReference type="EMBL" id="RIJ48239.1"/>
    </source>
</evidence>
<feature type="domain" description="ABC3 transporter permease C-terminal" evidence="7">
    <location>
        <begin position="282"/>
        <end position="398"/>
    </location>
</feature>
<proteinExistence type="predicted"/>
<dbReference type="InterPro" id="IPR025857">
    <property type="entry name" value="MacB_PCD"/>
</dbReference>
<dbReference type="EMBL" id="QWGR01000005">
    <property type="protein sequence ID" value="RIJ48239.1"/>
    <property type="molecule type" value="Genomic_DNA"/>
</dbReference>
<feature type="transmembrane region" description="Helical" evidence="6">
    <location>
        <begin position="414"/>
        <end position="436"/>
    </location>
</feature>
<gene>
    <name evidence="9" type="ORF">D1614_10930</name>
</gene>
<dbReference type="Pfam" id="PF12704">
    <property type="entry name" value="MacB_PCD"/>
    <property type="match status" value="1"/>
</dbReference>
<dbReference type="OrthoDB" id="973976at2"/>
<comment type="subcellular location">
    <subcellularLocation>
        <location evidence="1">Cell membrane</location>
        <topology evidence="1">Multi-pass membrane protein</topology>
    </subcellularLocation>
</comment>
<name>A0A399SZV8_9BACT</name>
<evidence type="ECO:0000256" key="1">
    <source>
        <dbReference type="ARBA" id="ARBA00004651"/>
    </source>
</evidence>